<comment type="caution">
    <text evidence="2">The sequence shown here is derived from an EMBL/GenBank/DDBJ whole genome shotgun (WGS) entry which is preliminary data.</text>
</comment>
<proteinExistence type="predicted"/>
<dbReference type="RefSeq" id="WP_100179226.1">
    <property type="nucleotide sequence ID" value="NZ_LFJC01000003.1"/>
</dbReference>
<evidence type="ECO:0000313" key="2">
    <source>
        <dbReference type="EMBL" id="PIT04104.1"/>
    </source>
</evidence>
<gene>
    <name evidence="2" type="ORF">TSA1_27520</name>
</gene>
<protein>
    <submittedName>
        <fullName evidence="2">Uncharacterized protein</fullName>
    </submittedName>
</protein>
<dbReference type="Proteomes" id="UP000228930">
    <property type="component" value="Unassembled WGS sequence"/>
</dbReference>
<dbReference type="EMBL" id="LFJC01000003">
    <property type="protein sequence ID" value="PIT04104.1"/>
    <property type="molecule type" value="Genomic_DNA"/>
</dbReference>
<evidence type="ECO:0000256" key="1">
    <source>
        <dbReference type="SAM" id="MobiDB-lite"/>
    </source>
</evidence>
<accession>A0A2M6UHK3</accession>
<reference evidence="2 3" key="1">
    <citation type="submission" date="2015-06" db="EMBL/GenBank/DDBJ databases">
        <title>Comparative genome analysis of nirS-carrying Bradyrhizobium sp. strains.</title>
        <authorList>
            <person name="Ishii S."/>
            <person name="Jang J."/>
            <person name="Nishizawa T."/>
            <person name="Senoo K."/>
        </authorList>
    </citation>
    <scope>NUCLEOTIDE SEQUENCE [LARGE SCALE GENOMIC DNA]</scope>
    <source>
        <strain evidence="2 3">TSA1</strain>
    </source>
</reference>
<feature type="compositionally biased region" description="Basic and acidic residues" evidence="1">
    <location>
        <begin position="14"/>
        <end position="26"/>
    </location>
</feature>
<keyword evidence="3" id="KW-1185">Reference proteome</keyword>
<feature type="region of interest" description="Disordered" evidence="1">
    <location>
        <begin position="1"/>
        <end position="61"/>
    </location>
</feature>
<feature type="compositionally biased region" description="Pro residues" evidence="1">
    <location>
        <begin position="1"/>
        <end position="13"/>
    </location>
</feature>
<sequence>MKPKPSPKLPNPKPRSDNEGVPRKMLIDNSSEASAENRDLVHGDSGTIGLPTKPGDLSKDD</sequence>
<name>A0A2M6UHK3_9BRAD</name>
<dbReference type="AlphaFoldDB" id="A0A2M6UHK3"/>
<evidence type="ECO:0000313" key="3">
    <source>
        <dbReference type="Proteomes" id="UP000228930"/>
    </source>
</evidence>
<organism evidence="2 3">
    <name type="scientific">Bradyrhizobium nitroreducens</name>
    <dbReference type="NCBI Taxonomy" id="709803"/>
    <lineage>
        <taxon>Bacteria</taxon>
        <taxon>Pseudomonadati</taxon>
        <taxon>Pseudomonadota</taxon>
        <taxon>Alphaproteobacteria</taxon>
        <taxon>Hyphomicrobiales</taxon>
        <taxon>Nitrobacteraceae</taxon>
        <taxon>Bradyrhizobium</taxon>
    </lineage>
</organism>